<dbReference type="Proteomes" id="UP000005332">
    <property type="component" value="Unassembled WGS sequence"/>
</dbReference>
<dbReference type="HOGENOM" id="CLU_2808936_0_0_11"/>
<proteinExistence type="predicted"/>
<dbReference type="AlphaFoldDB" id="G4CWP9"/>
<comment type="caution">
    <text evidence="1">The sequence shown here is derived from an EMBL/GenBank/DDBJ whole genome shotgun (WGS) entry which is preliminary data.</text>
</comment>
<gene>
    <name evidence="1" type="ORF">HMPREF9153_0956</name>
</gene>
<evidence type="ECO:0000313" key="1">
    <source>
        <dbReference type="EMBL" id="EGY78122.1"/>
    </source>
</evidence>
<protein>
    <submittedName>
        <fullName evidence="1">Uncharacterized protein</fullName>
    </submittedName>
</protein>
<accession>G4CWP9</accession>
<organism evidence="1 2">
    <name type="scientific">Cutibacterium avidum ATCC 25577</name>
    <dbReference type="NCBI Taxonomy" id="997355"/>
    <lineage>
        <taxon>Bacteria</taxon>
        <taxon>Bacillati</taxon>
        <taxon>Actinomycetota</taxon>
        <taxon>Actinomycetes</taxon>
        <taxon>Propionibacteriales</taxon>
        <taxon>Propionibacteriaceae</taxon>
        <taxon>Cutibacterium</taxon>
    </lineage>
</organism>
<evidence type="ECO:0000313" key="2">
    <source>
        <dbReference type="Proteomes" id="UP000005332"/>
    </source>
</evidence>
<keyword evidence="2" id="KW-1185">Reference proteome</keyword>
<dbReference type="EMBL" id="AGBA01000010">
    <property type="protein sequence ID" value="EGY78122.1"/>
    <property type="molecule type" value="Genomic_DNA"/>
</dbReference>
<sequence>MNASQAASDEIGEDFVLCGPTFGSCHAHAEELAAPSLFIPVANAGTASMTRPPSRILMVGARGDERE</sequence>
<reference evidence="1 2" key="1">
    <citation type="submission" date="2011-06" db="EMBL/GenBank/DDBJ databases">
        <authorList>
            <person name="Muzny D."/>
            <person name="Qin X."/>
            <person name="Deng J."/>
            <person name="Jiang H."/>
            <person name="Liu Y."/>
            <person name="Qu J."/>
            <person name="Song X.-Z."/>
            <person name="Zhang L."/>
            <person name="Thornton R."/>
            <person name="Coyle M."/>
            <person name="Francisco L."/>
            <person name="Jackson L."/>
            <person name="Javaid M."/>
            <person name="Korchina V."/>
            <person name="Kovar C."/>
            <person name="Mata R."/>
            <person name="Mathew T."/>
            <person name="Ngo R."/>
            <person name="Nguyen L."/>
            <person name="Nguyen N."/>
            <person name="Okwuonu G."/>
            <person name="Ongeri F."/>
            <person name="Pham C."/>
            <person name="Simmons D."/>
            <person name="Wilczek-Boney K."/>
            <person name="Hale W."/>
            <person name="Jakkamsetti A."/>
            <person name="Pham P."/>
            <person name="Ruth R."/>
            <person name="San Lucas F."/>
            <person name="Warren J."/>
            <person name="Zhang J."/>
            <person name="Zhao Z."/>
            <person name="Zhou C."/>
            <person name="Zhu D."/>
            <person name="Lee S."/>
            <person name="Bess C."/>
            <person name="Blankenburg K."/>
            <person name="Forbes L."/>
            <person name="Fu Q."/>
            <person name="Gubbala S."/>
            <person name="Hirani K."/>
            <person name="Jayaseelan J.C."/>
            <person name="Lara F."/>
            <person name="Munidasa M."/>
            <person name="Palculict T."/>
            <person name="Patil S."/>
            <person name="Pu L.-L."/>
            <person name="Saada N."/>
            <person name="Tang L."/>
            <person name="Weissenberger G."/>
            <person name="Zhu Y."/>
            <person name="Hemphill L."/>
            <person name="Shang Y."/>
            <person name="Youmans B."/>
            <person name="Ayvaz T."/>
            <person name="Ross M."/>
            <person name="Santibanez J."/>
            <person name="Aqrawi P."/>
            <person name="Gross S."/>
            <person name="Joshi V."/>
            <person name="Fowler G."/>
            <person name="Nazareth L."/>
            <person name="Reid J."/>
            <person name="Worley K."/>
            <person name="Petrosino J."/>
            <person name="Highlander S."/>
            <person name="Gibbs R."/>
        </authorList>
    </citation>
    <scope>NUCLEOTIDE SEQUENCE [LARGE SCALE GENOMIC DNA]</scope>
    <source>
        <strain evidence="1 2">ATCC 25577</strain>
    </source>
</reference>
<name>G4CWP9_9ACTN</name>